<dbReference type="STRING" id="1194090.SAMN05443144_109146"/>
<reference evidence="3 4" key="1">
    <citation type="submission" date="2016-11" db="EMBL/GenBank/DDBJ databases">
        <authorList>
            <person name="Jaros S."/>
            <person name="Januszkiewicz K."/>
            <person name="Wedrychowicz H."/>
        </authorList>
    </citation>
    <scope>NUCLEOTIDE SEQUENCE [LARGE SCALE GENOMIC DNA]</scope>
    <source>
        <strain evidence="3 4">DSM 21986</strain>
    </source>
</reference>
<dbReference type="Gene3D" id="1.25.40.10">
    <property type="entry name" value="Tetratricopeptide repeat domain"/>
    <property type="match status" value="2"/>
</dbReference>
<name>A0A1M5C9G2_9BACT</name>
<evidence type="ECO:0000256" key="1">
    <source>
        <dbReference type="SAM" id="Phobius"/>
    </source>
</evidence>
<evidence type="ECO:0000313" key="3">
    <source>
        <dbReference type="EMBL" id="SHF51296.1"/>
    </source>
</evidence>
<dbReference type="InterPro" id="IPR019734">
    <property type="entry name" value="TPR_rpt"/>
</dbReference>
<gene>
    <name evidence="3" type="ORF">SAMN05443144_109146</name>
</gene>
<evidence type="ECO:0000259" key="2">
    <source>
        <dbReference type="Pfam" id="PF12770"/>
    </source>
</evidence>
<protein>
    <submittedName>
        <fullName evidence="3">CHAT domain-containing protein</fullName>
    </submittedName>
</protein>
<dbReference type="InterPro" id="IPR024983">
    <property type="entry name" value="CHAT_dom"/>
</dbReference>
<dbReference type="RefSeq" id="WP_073063302.1">
    <property type="nucleotide sequence ID" value="NZ_FQUS01000009.1"/>
</dbReference>
<keyword evidence="1" id="KW-0472">Membrane</keyword>
<accession>A0A1M5C9G2</accession>
<keyword evidence="1" id="KW-1133">Transmembrane helix</keyword>
<proteinExistence type="predicted"/>
<organism evidence="3 4">
    <name type="scientific">Fodinibius roseus</name>
    <dbReference type="NCBI Taxonomy" id="1194090"/>
    <lineage>
        <taxon>Bacteria</taxon>
        <taxon>Pseudomonadati</taxon>
        <taxon>Balneolota</taxon>
        <taxon>Balneolia</taxon>
        <taxon>Balneolales</taxon>
        <taxon>Balneolaceae</taxon>
        <taxon>Fodinibius</taxon>
    </lineage>
</organism>
<dbReference type="AlphaFoldDB" id="A0A1M5C9G2"/>
<sequence>MYICLVLLLFFQADRLPSGEPERQIYTYVQQVQNGKSVSESLWSLSQIYLENSEYRQKFYEIGRSQDAEWMEMFDLHPSDPFRFNPPALHKLALHFGDEYLLLYLLLQTESGTDRRTYFEEFYSAVPNGHLKDLNQKIAVNPVINAGDLLQDRWDFSTFLILFYPNNLAIEGGQFYEKVAQVLQEMIRRNAAPNPLQRDFLYASLLEALDRAGKNRSILPYYRQMIDLNSLPDVYLKRNLYWNLDVALYRAGYIDRSLEVQRRKTIPLSRMTGDKSSLNTILTNHGGYLYTIGRFGEAKEVFTSLLADTTDLSPTIHSRILNNLSLAHYKLGETDRYLETQIKALNLAIESGDHSDQLKIYRNLHIYHRNNRNQDLAETYIEKALNIAETIQNRNEWASVLISKADYYDRFLNDTDGAFSLLSDAQLLLEDSGSERLRARIISEKANLHKKRGEYIQSRDLYSEVISISSKNDNNRGFLQALVHLAEVELMMGDPGDAQKTIDEFNRYDLSVVDFDVLVNARRIEAEVAWTEGRVRDAEALIADIYQQVVERARNSANREAGYWHVEEAYLHLFRLYAELLKEQNRPDEMVNVLDQLKTINDAALVDNPLVTSGRLSEEELTENLRITQQLDNLRKKLIVADENEKLSIQNEISALTARRNQLRQQKSSSSLFQTTSLSNIQSRLRKGEGILHITRIMDSLYMVQIDRQEITINKLSFTESEEMLFEEALHGLATGETDLEVLYNIYSWLELDKLPEHWTSLIVVPDSYLYQLPVGVLPASSPSSPLSYGSSEYLIEQMEIRYLNSLKDLFRTEAEQTYTFDFTGIGVSDFEHTGDERLLSLPNASQEVQNITERMNSVGRTRAFLDSEATPLAFRSGVSDSRILHVATHSKISEDNPLFSTIYLHPGLDEESGDSLSGQIFAYQLFDMDLENELIMLNSCESASGEYFQGAGIMGFSRTLRYAGAQSLVLNLWQVEDQLASDFAIDFYESLREGETKPAALREAKIDFLKNKNANPHYWGAYMLNGDPRPVVDKFYTEPLFVFMMFLLGGLIFWGLWLLLKQNNGNEIHFIPSPLPKQ</sequence>
<feature type="domain" description="CHAT" evidence="2">
    <location>
        <begin position="756"/>
        <end position="1028"/>
    </location>
</feature>
<dbReference type="Proteomes" id="UP000184041">
    <property type="component" value="Unassembled WGS sequence"/>
</dbReference>
<dbReference type="SMART" id="SM00028">
    <property type="entry name" value="TPR"/>
    <property type="match status" value="2"/>
</dbReference>
<dbReference type="EMBL" id="FQUS01000009">
    <property type="protein sequence ID" value="SHF51296.1"/>
    <property type="molecule type" value="Genomic_DNA"/>
</dbReference>
<dbReference type="SUPFAM" id="SSF48452">
    <property type="entry name" value="TPR-like"/>
    <property type="match status" value="1"/>
</dbReference>
<evidence type="ECO:0000313" key="4">
    <source>
        <dbReference type="Proteomes" id="UP000184041"/>
    </source>
</evidence>
<keyword evidence="4" id="KW-1185">Reference proteome</keyword>
<dbReference type="Pfam" id="PF12770">
    <property type="entry name" value="CHAT"/>
    <property type="match status" value="1"/>
</dbReference>
<dbReference type="InterPro" id="IPR011990">
    <property type="entry name" value="TPR-like_helical_dom_sf"/>
</dbReference>
<feature type="transmembrane region" description="Helical" evidence="1">
    <location>
        <begin position="1041"/>
        <end position="1061"/>
    </location>
</feature>
<dbReference type="PANTHER" id="PTHR10098">
    <property type="entry name" value="RAPSYN-RELATED"/>
    <property type="match status" value="1"/>
</dbReference>
<keyword evidence="1" id="KW-0812">Transmembrane</keyword>